<evidence type="ECO:0000313" key="2">
    <source>
        <dbReference type="EMBL" id="CAF4801996.1"/>
    </source>
</evidence>
<reference evidence="1" key="1">
    <citation type="submission" date="2021-02" db="EMBL/GenBank/DDBJ databases">
        <authorList>
            <person name="Nowell W R."/>
        </authorList>
    </citation>
    <scope>NUCLEOTIDE SEQUENCE</scope>
</reference>
<dbReference type="Proteomes" id="UP000681720">
    <property type="component" value="Unassembled WGS sequence"/>
</dbReference>
<evidence type="ECO:0000313" key="3">
    <source>
        <dbReference type="Proteomes" id="UP000681967"/>
    </source>
</evidence>
<accession>A0A8S2YY00</accession>
<gene>
    <name evidence="1" type="ORF">BYL167_LOCUS39531</name>
    <name evidence="2" type="ORF">GIL414_LOCUS47202</name>
</gene>
<dbReference type="EMBL" id="CAJOBJ010150106">
    <property type="protein sequence ID" value="CAF4801996.1"/>
    <property type="molecule type" value="Genomic_DNA"/>
</dbReference>
<dbReference type="AlphaFoldDB" id="A0A8S2YY00"/>
<proteinExistence type="predicted"/>
<dbReference type="Proteomes" id="UP000681967">
    <property type="component" value="Unassembled WGS sequence"/>
</dbReference>
<organism evidence="1 3">
    <name type="scientific">Rotaria magnacalcarata</name>
    <dbReference type="NCBI Taxonomy" id="392030"/>
    <lineage>
        <taxon>Eukaryota</taxon>
        <taxon>Metazoa</taxon>
        <taxon>Spiralia</taxon>
        <taxon>Gnathifera</taxon>
        <taxon>Rotifera</taxon>
        <taxon>Eurotatoria</taxon>
        <taxon>Bdelloidea</taxon>
        <taxon>Philodinida</taxon>
        <taxon>Philodinidae</taxon>
        <taxon>Rotaria</taxon>
    </lineage>
</organism>
<dbReference type="EMBL" id="CAJOBH010095301">
    <property type="protein sequence ID" value="CAF4586581.1"/>
    <property type="molecule type" value="Genomic_DNA"/>
</dbReference>
<protein>
    <submittedName>
        <fullName evidence="1">Uncharacterized protein</fullName>
    </submittedName>
</protein>
<sequence>MIGDATLTLLDHDERYVITFPSAYGR</sequence>
<name>A0A8S2YY00_9BILA</name>
<evidence type="ECO:0000313" key="1">
    <source>
        <dbReference type="EMBL" id="CAF4586581.1"/>
    </source>
</evidence>
<comment type="caution">
    <text evidence="1">The sequence shown here is derived from an EMBL/GenBank/DDBJ whole genome shotgun (WGS) entry which is preliminary data.</text>
</comment>
<feature type="non-terminal residue" evidence="1">
    <location>
        <position position="26"/>
    </location>
</feature>